<gene>
    <name evidence="1" type="ORF">GCM10007853_27220</name>
</gene>
<keyword evidence="2" id="KW-1185">Reference proteome</keyword>
<evidence type="ECO:0000313" key="2">
    <source>
        <dbReference type="Proteomes" id="UP001161391"/>
    </source>
</evidence>
<reference evidence="1" key="1">
    <citation type="journal article" date="2014" name="Int. J. Syst. Evol. Microbiol.">
        <title>Complete genome of a new Firmicutes species belonging to the dominant human colonic microbiota ('Ruminococcus bicirculans') reveals two chromosomes and a selective capacity to utilize plant glucans.</title>
        <authorList>
            <consortium name="NISC Comparative Sequencing Program"/>
            <person name="Wegmann U."/>
            <person name="Louis P."/>
            <person name="Goesmann A."/>
            <person name="Henrissat B."/>
            <person name="Duncan S.H."/>
            <person name="Flint H.J."/>
        </authorList>
    </citation>
    <scope>NUCLEOTIDE SEQUENCE</scope>
    <source>
        <strain evidence="1">NBRC 108219</strain>
    </source>
</reference>
<reference evidence="1" key="2">
    <citation type="submission" date="2023-01" db="EMBL/GenBank/DDBJ databases">
        <title>Draft genome sequence of Algimonas ampicilliniresistens strain NBRC 108219.</title>
        <authorList>
            <person name="Sun Q."/>
            <person name="Mori K."/>
        </authorList>
    </citation>
    <scope>NUCLEOTIDE SEQUENCE</scope>
    <source>
        <strain evidence="1">NBRC 108219</strain>
    </source>
</reference>
<dbReference type="Proteomes" id="UP001161391">
    <property type="component" value="Unassembled WGS sequence"/>
</dbReference>
<organism evidence="1 2">
    <name type="scientific">Algimonas ampicilliniresistens</name>
    <dbReference type="NCBI Taxonomy" id="1298735"/>
    <lineage>
        <taxon>Bacteria</taxon>
        <taxon>Pseudomonadati</taxon>
        <taxon>Pseudomonadota</taxon>
        <taxon>Alphaproteobacteria</taxon>
        <taxon>Maricaulales</taxon>
        <taxon>Robiginitomaculaceae</taxon>
        <taxon>Algimonas</taxon>
    </lineage>
</organism>
<dbReference type="EMBL" id="BSNK01000002">
    <property type="protein sequence ID" value="GLQ24848.1"/>
    <property type="molecule type" value="Genomic_DNA"/>
</dbReference>
<sequence length="117" mass="13714">MSEQDVTFIIKNPSTEKFCLGQNARTYFYIYQTGSTESTSFGDWDTDYTEVSSRSEVKFVYRLRSNITLGDDPKYKFDIDVYDCKVRELSQMTFENMEQSHPHYYFLGNFAGSGKLR</sequence>
<proteinExistence type="predicted"/>
<comment type="caution">
    <text evidence="1">The sequence shown here is derived from an EMBL/GenBank/DDBJ whole genome shotgun (WGS) entry which is preliminary data.</text>
</comment>
<evidence type="ECO:0000313" key="1">
    <source>
        <dbReference type="EMBL" id="GLQ24848.1"/>
    </source>
</evidence>
<name>A0ABQ5VDK0_9PROT</name>
<protein>
    <submittedName>
        <fullName evidence="1">Uncharacterized protein</fullName>
    </submittedName>
</protein>
<accession>A0ABQ5VDK0</accession>